<proteinExistence type="predicted"/>
<reference evidence="1" key="1">
    <citation type="submission" date="2014-09" db="EMBL/GenBank/DDBJ databases">
        <title>G. arboreum L. cv. AKA8401 A2 genome assembly version 1.0.</title>
        <authorList>
            <person name="Mudge J."/>
            <person name="Ramaraj T."/>
            <person name="Lindquist I.E."/>
            <person name="Bharti A.K."/>
            <person name="Sundararajan A."/>
            <person name="Cameron C.T."/>
            <person name="Woodward J.E."/>
            <person name="May G.D."/>
            <person name="Brubaker C."/>
            <person name="Broadhvest J."/>
            <person name="Wilkins T.A."/>
        </authorList>
    </citation>
    <scope>NUCLEOTIDE SEQUENCE</scope>
</reference>
<protein>
    <submittedName>
        <fullName evidence="1">Uncharacterized protein</fullName>
    </submittedName>
</protein>
<keyword evidence="3" id="KW-1185">Reference proteome</keyword>
<evidence type="ECO:0000313" key="2">
    <source>
        <dbReference type="EMBL" id="KHG27175.1"/>
    </source>
</evidence>
<reference evidence="3" key="2">
    <citation type="submission" date="2014-09" db="EMBL/GenBank/DDBJ databases">
        <authorList>
            <person name="Mudge J."/>
            <person name="Ramaraj T."/>
            <person name="Lindquist I.E."/>
            <person name="Bharti A.K."/>
            <person name="Sundararajan A."/>
            <person name="Cameron C.T."/>
            <person name="Woodward J.E."/>
            <person name="May G.D."/>
            <person name="Brubaker C."/>
            <person name="Broadhvest J."/>
            <person name="Wilkins T.A."/>
        </authorList>
    </citation>
    <scope>NUCLEOTIDE SEQUENCE</scope>
    <source>
        <strain evidence="3">cv. AKA8401</strain>
    </source>
</reference>
<accession>A0A0B0PEW0</accession>
<dbReference type="EMBL" id="KN425246">
    <property type="protein sequence ID" value="KHG23485.1"/>
    <property type="molecule type" value="Genomic_DNA"/>
</dbReference>
<dbReference type="Proteomes" id="UP000032142">
    <property type="component" value="Unassembled WGS sequence"/>
</dbReference>
<dbReference type="AlphaFoldDB" id="A0A0B0PEW0"/>
<name>A0A0B0PEW0_GOSAR</name>
<evidence type="ECO:0000313" key="3">
    <source>
        <dbReference type="Proteomes" id="UP000032142"/>
    </source>
</evidence>
<dbReference type="EMBL" id="KN440144">
    <property type="protein sequence ID" value="KHG27175.1"/>
    <property type="molecule type" value="Genomic_DNA"/>
</dbReference>
<sequence>MFALPRTLHLTMGLQVQAKSPVISTHKVMSGLPIQAKFRP</sequence>
<evidence type="ECO:0000313" key="1">
    <source>
        <dbReference type="EMBL" id="KHG23485.1"/>
    </source>
</evidence>
<organism evidence="1 3">
    <name type="scientific">Gossypium arboreum</name>
    <name type="common">Tree cotton</name>
    <name type="synonym">Gossypium nanking</name>
    <dbReference type="NCBI Taxonomy" id="29729"/>
    <lineage>
        <taxon>Eukaryota</taxon>
        <taxon>Viridiplantae</taxon>
        <taxon>Streptophyta</taxon>
        <taxon>Embryophyta</taxon>
        <taxon>Tracheophyta</taxon>
        <taxon>Spermatophyta</taxon>
        <taxon>Magnoliopsida</taxon>
        <taxon>eudicotyledons</taxon>
        <taxon>Gunneridae</taxon>
        <taxon>Pentapetalae</taxon>
        <taxon>rosids</taxon>
        <taxon>malvids</taxon>
        <taxon>Malvales</taxon>
        <taxon>Malvaceae</taxon>
        <taxon>Malvoideae</taxon>
        <taxon>Gossypium</taxon>
    </lineage>
</organism>
<gene>
    <name evidence="2" type="ORF">F383_00877</name>
    <name evidence="1" type="ORF">F383_28622</name>
</gene>